<name>A0A8H7ZTN2_9FUNG</name>
<keyword evidence="2" id="KW-1185">Reference proteome</keyword>
<gene>
    <name evidence="1" type="ORF">BJ554DRAFT_672</name>
</gene>
<accession>A0A8H7ZTN2</accession>
<dbReference type="EMBL" id="JAEFCI010007534">
    <property type="protein sequence ID" value="KAG5459004.1"/>
    <property type="molecule type" value="Genomic_DNA"/>
</dbReference>
<evidence type="ECO:0000313" key="1">
    <source>
        <dbReference type="EMBL" id="KAG5459004.1"/>
    </source>
</evidence>
<comment type="caution">
    <text evidence="1">The sequence shown here is derived from an EMBL/GenBank/DDBJ whole genome shotgun (WGS) entry which is preliminary data.</text>
</comment>
<dbReference type="Proteomes" id="UP000673691">
    <property type="component" value="Unassembled WGS sequence"/>
</dbReference>
<reference evidence="1 2" key="1">
    <citation type="journal article" name="Sci. Rep.">
        <title>Genome-scale phylogenetic analyses confirm Olpidium as the closest living zoosporic fungus to the non-flagellated, terrestrial fungi.</title>
        <authorList>
            <person name="Chang Y."/>
            <person name="Rochon D."/>
            <person name="Sekimoto S."/>
            <person name="Wang Y."/>
            <person name="Chovatia M."/>
            <person name="Sandor L."/>
            <person name="Salamov A."/>
            <person name="Grigoriev I.V."/>
            <person name="Stajich J.E."/>
            <person name="Spatafora J.W."/>
        </authorList>
    </citation>
    <scope>NUCLEOTIDE SEQUENCE [LARGE SCALE GENOMIC DNA]</scope>
    <source>
        <strain evidence="1">S191</strain>
    </source>
</reference>
<organism evidence="1 2">
    <name type="scientific">Olpidium bornovanus</name>
    <dbReference type="NCBI Taxonomy" id="278681"/>
    <lineage>
        <taxon>Eukaryota</taxon>
        <taxon>Fungi</taxon>
        <taxon>Fungi incertae sedis</taxon>
        <taxon>Olpidiomycota</taxon>
        <taxon>Olpidiomycotina</taxon>
        <taxon>Olpidiomycetes</taxon>
        <taxon>Olpidiales</taxon>
        <taxon>Olpidiaceae</taxon>
        <taxon>Olpidium</taxon>
    </lineage>
</organism>
<dbReference type="AlphaFoldDB" id="A0A8H7ZTN2"/>
<feature type="non-terminal residue" evidence="1">
    <location>
        <position position="1"/>
    </location>
</feature>
<sequence length="46" mass="4573">FPPALAANGVNYPLADDARPGCGSHRAASIVRAGLLACSRHGAAVT</sequence>
<proteinExistence type="predicted"/>
<protein>
    <submittedName>
        <fullName evidence="1">Uncharacterized protein</fullName>
    </submittedName>
</protein>
<evidence type="ECO:0000313" key="2">
    <source>
        <dbReference type="Proteomes" id="UP000673691"/>
    </source>
</evidence>